<dbReference type="AlphaFoldDB" id="A0A0M2HX72"/>
<name>A0A0M2HX72_9MICO</name>
<dbReference type="STRING" id="273678.RS84_00673"/>
<comment type="caution">
    <text evidence="1">The sequence shown here is derived from an EMBL/GenBank/DDBJ whole genome shotgun (WGS) entry which is preliminary data.</text>
</comment>
<accession>A0A0M2HX72</accession>
<evidence type="ECO:0000313" key="2">
    <source>
        <dbReference type="Proteomes" id="UP000033900"/>
    </source>
</evidence>
<dbReference type="Proteomes" id="UP000033900">
    <property type="component" value="Unassembled WGS sequence"/>
</dbReference>
<gene>
    <name evidence="1" type="ORF">RS84_00673</name>
</gene>
<reference evidence="1 2" key="1">
    <citation type="submission" date="2015-02" db="EMBL/GenBank/DDBJ databases">
        <title>Draft genome sequences of ten Microbacterium spp. with emphasis on heavy metal contaminated environments.</title>
        <authorList>
            <person name="Corretto E."/>
        </authorList>
    </citation>
    <scope>NUCLEOTIDE SEQUENCE [LARGE SCALE GENOMIC DNA]</scope>
    <source>
        <strain evidence="1 2">SA35</strain>
    </source>
</reference>
<dbReference type="PATRIC" id="fig|273678.4.peg.666"/>
<protein>
    <submittedName>
        <fullName evidence="1">Uncharacterized protein</fullName>
    </submittedName>
</protein>
<organism evidence="1 2">
    <name type="scientific">Microbacterium hydrocarbonoxydans</name>
    <dbReference type="NCBI Taxonomy" id="273678"/>
    <lineage>
        <taxon>Bacteria</taxon>
        <taxon>Bacillati</taxon>
        <taxon>Actinomycetota</taxon>
        <taxon>Actinomycetes</taxon>
        <taxon>Micrococcales</taxon>
        <taxon>Microbacteriaceae</taxon>
        <taxon>Microbacterium</taxon>
    </lineage>
</organism>
<proteinExistence type="predicted"/>
<dbReference type="EMBL" id="JYJB01000005">
    <property type="protein sequence ID" value="KJL49043.1"/>
    <property type="molecule type" value="Genomic_DNA"/>
</dbReference>
<sequence length="36" mass="3903">MRAKGLDERSWGLSIPLLRAVSAPIVAVTELRHATS</sequence>
<keyword evidence="2" id="KW-1185">Reference proteome</keyword>
<evidence type="ECO:0000313" key="1">
    <source>
        <dbReference type="EMBL" id="KJL49043.1"/>
    </source>
</evidence>